<gene>
    <name evidence="1" type="ORF">MNB_ARC-1_536</name>
</gene>
<evidence type="ECO:0000313" key="1">
    <source>
        <dbReference type="EMBL" id="VAY87911.1"/>
    </source>
</evidence>
<reference evidence="1" key="1">
    <citation type="submission" date="2018-10" db="EMBL/GenBank/DDBJ databases">
        <authorList>
            <person name="Aoki K."/>
        </authorList>
    </citation>
    <scope>NUCLEOTIDE SEQUENCE</scope>
</reference>
<name>A0A3B1DTQ7_9ZZZZ</name>
<organism evidence="1">
    <name type="scientific">hydrothermal vent metagenome</name>
    <dbReference type="NCBI Taxonomy" id="652676"/>
    <lineage>
        <taxon>unclassified sequences</taxon>
        <taxon>metagenomes</taxon>
        <taxon>ecological metagenomes</taxon>
    </lineage>
</organism>
<dbReference type="EMBL" id="UOYO01000038">
    <property type="protein sequence ID" value="VAY87911.1"/>
    <property type="molecule type" value="Genomic_DNA"/>
</dbReference>
<sequence>MELINNNETVLDTAYCKNYGQCTMRFDLDKYNLRDDLYLRTDNIFTTNDFEYKFDLKQYFINLLTLTPNKTPDRIDRRLLSYAFQDIYLENKKIKNLSGMHSDKWVEKKATFKVYKKATSKEIIIKGHILGNKDLLYPISVNCTINNVKDYSFNIVRDGDFKLLLDINDINMTDIILNIKFDQSYIISPDDNREVSWLLTEVKLND</sequence>
<proteinExistence type="predicted"/>
<protein>
    <submittedName>
        <fullName evidence="1">Uncharacterized protein</fullName>
    </submittedName>
</protein>
<dbReference type="AlphaFoldDB" id="A0A3B1DTQ7"/>
<accession>A0A3B1DTQ7</accession>